<sequence>MSEGPTASEVAKARKFAPPVLTLGRRAVSPEAEALVAHYLQEIVLPSLPPGKKRPTTVPAIQRALEGVLGGLTEAGGQWLRRSMDRNSFRAEPGITVEQFSKVKDALVAAGFVQHAPGFIDRSGVVAEGVQTRLRLSQEGLELAATFGVSGPPESHFCDPSGPQPD</sequence>
<accession>A0ABQ2K1Z4</accession>
<evidence type="ECO:0000313" key="1">
    <source>
        <dbReference type="EMBL" id="GGN63062.1"/>
    </source>
</evidence>
<gene>
    <name evidence="1" type="ORF">GCM10011349_47310</name>
</gene>
<proteinExistence type="predicted"/>
<evidence type="ECO:0000313" key="2">
    <source>
        <dbReference type="Proteomes" id="UP000605099"/>
    </source>
</evidence>
<dbReference type="Proteomes" id="UP000605099">
    <property type="component" value="Unassembled WGS sequence"/>
</dbReference>
<protein>
    <submittedName>
        <fullName evidence="1">Uncharacterized protein</fullName>
    </submittedName>
</protein>
<comment type="caution">
    <text evidence="1">The sequence shown here is derived from an EMBL/GenBank/DDBJ whole genome shotgun (WGS) entry which is preliminary data.</text>
</comment>
<name>A0ABQ2K1Z4_9SPHN</name>
<organism evidence="1 2">
    <name type="scientific">Novosphingobium indicum</name>
    <dbReference type="NCBI Taxonomy" id="462949"/>
    <lineage>
        <taxon>Bacteria</taxon>
        <taxon>Pseudomonadati</taxon>
        <taxon>Pseudomonadota</taxon>
        <taxon>Alphaproteobacteria</taxon>
        <taxon>Sphingomonadales</taxon>
        <taxon>Sphingomonadaceae</taxon>
        <taxon>Novosphingobium</taxon>
    </lineage>
</organism>
<dbReference type="EMBL" id="BMLK01000063">
    <property type="protein sequence ID" value="GGN63062.1"/>
    <property type="molecule type" value="Genomic_DNA"/>
</dbReference>
<reference evidence="2" key="1">
    <citation type="journal article" date="2019" name="Int. J. Syst. Evol. Microbiol.">
        <title>The Global Catalogue of Microorganisms (GCM) 10K type strain sequencing project: providing services to taxonomists for standard genome sequencing and annotation.</title>
        <authorList>
            <consortium name="The Broad Institute Genomics Platform"/>
            <consortium name="The Broad Institute Genome Sequencing Center for Infectious Disease"/>
            <person name="Wu L."/>
            <person name="Ma J."/>
        </authorList>
    </citation>
    <scope>NUCLEOTIDE SEQUENCE [LARGE SCALE GENOMIC DNA]</scope>
    <source>
        <strain evidence="2">CGMCC 1.6784</strain>
    </source>
</reference>
<keyword evidence="2" id="KW-1185">Reference proteome</keyword>